<dbReference type="CDD" id="cd02856">
    <property type="entry name" value="E_set_GDE_Isoamylase_N"/>
    <property type="match status" value="1"/>
</dbReference>
<dbReference type="InterPro" id="IPR013783">
    <property type="entry name" value="Ig-like_fold"/>
</dbReference>
<dbReference type="CDD" id="cd11326">
    <property type="entry name" value="AmyAc_Glg_debranch"/>
    <property type="match status" value="1"/>
</dbReference>
<dbReference type="InterPro" id="IPR004193">
    <property type="entry name" value="Glyco_hydro_13_N"/>
</dbReference>
<organism evidence="6 7">
    <name type="scientific">Lentzea albidocapillata subsp. violacea</name>
    <dbReference type="NCBI Taxonomy" id="128104"/>
    <lineage>
        <taxon>Bacteria</taxon>
        <taxon>Bacillati</taxon>
        <taxon>Actinomycetota</taxon>
        <taxon>Actinomycetes</taxon>
        <taxon>Pseudonocardiales</taxon>
        <taxon>Pseudonocardiaceae</taxon>
        <taxon>Lentzea</taxon>
    </lineage>
</organism>
<dbReference type="Gene3D" id="3.20.20.80">
    <property type="entry name" value="Glycosidases"/>
    <property type="match status" value="1"/>
</dbReference>
<feature type="compositionally biased region" description="Basic and acidic residues" evidence="4">
    <location>
        <begin position="609"/>
        <end position="625"/>
    </location>
</feature>
<dbReference type="InterPro" id="IPR013780">
    <property type="entry name" value="Glyco_hydro_b"/>
</dbReference>
<dbReference type="InterPro" id="IPR044505">
    <property type="entry name" value="GlgX_Isoamylase_N_E_set"/>
</dbReference>
<feature type="region of interest" description="Disordered" evidence="4">
    <location>
        <begin position="609"/>
        <end position="628"/>
    </location>
</feature>
<dbReference type="SUPFAM" id="SSF81296">
    <property type="entry name" value="E set domains"/>
    <property type="match status" value="1"/>
</dbReference>
<dbReference type="GO" id="GO:0004135">
    <property type="term" value="F:amylo-alpha-1,6-glucosidase activity"/>
    <property type="evidence" value="ECO:0007669"/>
    <property type="project" value="InterPro"/>
</dbReference>
<dbReference type="AlphaFoldDB" id="A0A1G8SGZ8"/>
<dbReference type="Proteomes" id="UP000199682">
    <property type="component" value="Unassembled WGS sequence"/>
</dbReference>
<keyword evidence="2" id="KW-0378">Hydrolase</keyword>
<dbReference type="SMART" id="SM00642">
    <property type="entry name" value="Aamy"/>
    <property type="match status" value="1"/>
</dbReference>
<dbReference type="InterPro" id="IPR014756">
    <property type="entry name" value="Ig_E-set"/>
</dbReference>
<keyword evidence="3" id="KW-0326">Glycosidase</keyword>
<dbReference type="EMBL" id="FNET01000001">
    <property type="protein sequence ID" value="SDJ28424.1"/>
    <property type="molecule type" value="Genomic_DNA"/>
</dbReference>
<evidence type="ECO:0000259" key="5">
    <source>
        <dbReference type="SMART" id="SM00642"/>
    </source>
</evidence>
<dbReference type="GO" id="GO:0005980">
    <property type="term" value="P:glycogen catabolic process"/>
    <property type="evidence" value="ECO:0007669"/>
    <property type="project" value="InterPro"/>
</dbReference>
<dbReference type="InterPro" id="IPR006047">
    <property type="entry name" value="GH13_cat_dom"/>
</dbReference>
<comment type="similarity">
    <text evidence="1">Belongs to the glycosyl hydrolase 13 family.</text>
</comment>
<feature type="domain" description="Glycosyl hydrolase family 13 catalytic" evidence="5">
    <location>
        <begin position="308"/>
        <end position="710"/>
    </location>
</feature>
<accession>A0A1G8SGZ8</accession>
<evidence type="ECO:0000256" key="1">
    <source>
        <dbReference type="ARBA" id="ARBA00008061"/>
    </source>
</evidence>
<gene>
    <name evidence="6" type="ORF">SAMN04488074_101978</name>
</gene>
<evidence type="ECO:0000256" key="3">
    <source>
        <dbReference type="ARBA" id="ARBA00023295"/>
    </source>
</evidence>
<evidence type="ECO:0000313" key="7">
    <source>
        <dbReference type="Proteomes" id="UP000199682"/>
    </source>
</evidence>
<dbReference type="Pfam" id="PF02922">
    <property type="entry name" value="CBM_48"/>
    <property type="match status" value="1"/>
</dbReference>
<protein>
    <submittedName>
        <fullName evidence="6">Glycogen operon protein</fullName>
    </submittedName>
</protein>
<name>A0A1G8SGZ8_9PSEU</name>
<evidence type="ECO:0000256" key="4">
    <source>
        <dbReference type="SAM" id="MobiDB-lite"/>
    </source>
</evidence>
<dbReference type="Pfam" id="PF00128">
    <property type="entry name" value="Alpha-amylase"/>
    <property type="match status" value="1"/>
</dbReference>
<evidence type="ECO:0000313" key="6">
    <source>
        <dbReference type="EMBL" id="SDJ28424.1"/>
    </source>
</evidence>
<dbReference type="InterPro" id="IPR017853">
    <property type="entry name" value="GH"/>
</dbReference>
<dbReference type="NCBIfam" id="TIGR02100">
    <property type="entry name" value="glgX_debranch"/>
    <property type="match status" value="1"/>
</dbReference>
<dbReference type="SUPFAM" id="SSF51445">
    <property type="entry name" value="(Trans)glycosidases"/>
    <property type="match status" value="1"/>
</dbReference>
<proteinExistence type="inferred from homology"/>
<sequence length="817" mass="92382">MTDRALPLEPVVSWPREVSPEHGYLVTADLRALTATTEWPYEDEEFEFTCVLDAYPLFDSRTIGEPTLVLHRFGGTYRPVRFAITPRASAIEELDSAEQSMWLTYINRWGAPIHTVRLPLRFSDDAIAQPSAYTSMSEEPEPLTTGAWSPLGATYDGVGTNFALFSEVAEAVELCLFDDDRNETRIRMTGLTDFVHHVYVPGIGPGQRYGFRVHGPYDPAQGLRCNPNKLLLDPYAKAVSGELGWGQWASGDVHYDQALYGYAIDDQDQYNDTDSAPYVPLSVVISPFFDWEDDRPPRTPMADTVIYETHVRGMTMLHPNIPDELRGTFTGLTQHVIVQHLQSIGVTAVQLLPVQQFVHDRNVLNRGQRTYWGYHTIGYFAPHNDYAVSDPVREFKEMVKAFHSNGIEVILDVAYSHTAEGNHLGPTLCWRGIDNRTYYQLADDDPQYYVDYTGTGNTLNNQAPQTLRMIMDSLRYWVTEMHVDGFRFEFAATLGRDHGEFNRLSPIFSMLQQDPVLNSVKLIAAPWDAGGDQLGRFPSPWSEQNNRYSATVRDFWRGERVQPTDLAGRLAGSADLYQRQGHRPTASINYVTTHDGFTLRDLVSYDQKHNEANGEDNRDGSDDTRSWNCGVEGPTDEPAVLGLRARQQRNFLATLLLSQGVPLLSHGDELGRTQQGNNNAYCQDNELTWIDWPNADAELVRFVAELVQLRRRHPAFHSANFLNTGNEIAWFGPDGESLRDSDWIADEYRTLSMLLAKSELLCVFHAGFDEREVVLPQRKSVRRWSVLLDTAGYETRKAITGSSIRPGRSVLVLRGLR</sequence>
<reference evidence="7" key="1">
    <citation type="submission" date="2016-10" db="EMBL/GenBank/DDBJ databases">
        <authorList>
            <person name="Varghese N."/>
            <person name="Submissions S."/>
        </authorList>
    </citation>
    <scope>NUCLEOTIDE SEQUENCE [LARGE SCALE GENOMIC DNA]</scope>
    <source>
        <strain evidence="7">DSM 44796</strain>
    </source>
</reference>
<dbReference type="InterPro" id="IPR011837">
    <property type="entry name" value="Glycogen_debranch_GlgX"/>
</dbReference>
<dbReference type="Gene3D" id="2.60.40.1180">
    <property type="entry name" value="Golgi alpha-mannosidase II"/>
    <property type="match status" value="1"/>
</dbReference>
<dbReference type="PANTHER" id="PTHR43002">
    <property type="entry name" value="GLYCOGEN DEBRANCHING ENZYME"/>
    <property type="match status" value="1"/>
</dbReference>
<dbReference type="SUPFAM" id="SSF51011">
    <property type="entry name" value="Glycosyl hydrolase domain"/>
    <property type="match status" value="1"/>
</dbReference>
<dbReference type="Gene3D" id="2.60.40.10">
    <property type="entry name" value="Immunoglobulins"/>
    <property type="match status" value="1"/>
</dbReference>
<evidence type="ECO:0000256" key="2">
    <source>
        <dbReference type="ARBA" id="ARBA00022801"/>
    </source>
</evidence>